<dbReference type="Proteomes" id="UP000515163">
    <property type="component" value="Unplaced"/>
</dbReference>
<dbReference type="KEGG" id="aten:116304037"/>
<evidence type="ECO:0000256" key="3">
    <source>
        <dbReference type="ARBA" id="ARBA00022679"/>
    </source>
</evidence>
<evidence type="ECO:0000256" key="7">
    <source>
        <dbReference type="ARBA" id="ARBA00023098"/>
    </source>
</evidence>
<evidence type="ECO:0000313" key="12">
    <source>
        <dbReference type="RefSeq" id="XP_031569544.1"/>
    </source>
</evidence>
<protein>
    <recommendedName>
        <fullName evidence="10">Elongation of very long chain fatty acids protein</fullName>
        <ecNumber evidence="10">2.3.1.199</ecNumber>
    </recommendedName>
    <alternativeName>
        <fullName evidence="10">Very-long-chain 3-oxoacyl-CoA synthase</fullName>
    </alternativeName>
</protein>
<dbReference type="GeneID" id="116304037"/>
<keyword evidence="9 10" id="KW-0275">Fatty acid biosynthesis</keyword>
<keyword evidence="5 10" id="KW-0276">Fatty acid metabolism</keyword>
<evidence type="ECO:0000256" key="10">
    <source>
        <dbReference type="RuleBase" id="RU361115"/>
    </source>
</evidence>
<dbReference type="InterPro" id="IPR030457">
    <property type="entry name" value="ELO_CS"/>
</dbReference>
<dbReference type="GO" id="GO:0034625">
    <property type="term" value="P:fatty acid elongation, monounsaturated fatty acid"/>
    <property type="evidence" value="ECO:0007669"/>
    <property type="project" value="TreeGrafter"/>
</dbReference>
<evidence type="ECO:0000256" key="2">
    <source>
        <dbReference type="ARBA" id="ARBA00022516"/>
    </source>
</evidence>
<feature type="transmembrane region" description="Helical" evidence="10">
    <location>
        <begin position="65"/>
        <end position="87"/>
    </location>
</feature>
<evidence type="ECO:0000256" key="9">
    <source>
        <dbReference type="ARBA" id="ARBA00023160"/>
    </source>
</evidence>
<keyword evidence="7 10" id="KW-0443">Lipid metabolism</keyword>
<feature type="transmembrane region" description="Helical" evidence="10">
    <location>
        <begin position="207"/>
        <end position="224"/>
    </location>
</feature>
<comment type="catalytic activity">
    <reaction evidence="10">
        <text>a very-long-chain acyl-CoA + malonyl-CoA + H(+) = a very-long-chain 3-oxoacyl-CoA + CO2 + CoA</text>
        <dbReference type="Rhea" id="RHEA:32727"/>
        <dbReference type="ChEBI" id="CHEBI:15378"/>
        <dbReference type="ChEBI" id="CHEBI:16526"/>
        <dbReference type="ChEBI" id="CHEBI:57287"/>
        <dbReference type="ChEBI" id="CHEBI:57384"/>
        <dbReference type="ChEBI" id="CHEBI:90725"/>
        <dbReference type="ChEBI" id="CHEBI:90736"/>
        <dbReference type="EC" id="2.3.1.199"/>
    </reaction>
</comment>
<reference evidence="12 13" key="1">
    <citation type="submission" date="2025-04" db="UniProtKB">
        <authorList>
            <consortium name="RefSeq"/>
        </authorList>
    </citation>
    <scope>IDENTIFICATION</scope>
    <source>
        <tissue evidence="12 13">Tentacle</tissue>
    </source>
</reference>
<evidence type="ECO:0000256" key="5">
    <source>
        <dbReference type="ARBA" id="ARBA00022832"/>
    </source>
</evidence>
<feature type="transmembrane region" description="Helical" evidence="10">
    <location>
        <begin position="25"/>
        <end position="44"/>
    </location>
</feature>
<dbReference type="RefSeq" id="XP_031569545.1">
    <property type="nucleotide sequence ID" value="XM_031713685.1"/>
</dbReference>
<comment type="subcellular location">
    <subcellularLocation>
        <location evidence="1">Membrane</location>
        <topology evidence="1">Multi-pass membrane protein</topology>
    </subcellularLocation>
</comment>
<evidence type="ECO:0000256" key="8">
    <source>
        <dbReference type="ARBA" id="ARBA00023136"/>
    </source>
</evidence>
<dbReference type="PANTHER" id="PTHR11157:SF126">
    <property type="entry name" value="ELONGATION OF VERY LONG CHAIN FATTY ACIDS PROTEIN"/>
    <property type="match status" value="1"/>
</dbReference>
<dbReference type="Pfam" id="PF01151">
    <property type="entry name" value="ELO"/>
    <property type="match status" value="1"/>
</dbReference>
<feature type="transmembrane region" description="Helical" evidence="10">
    <location>
        <begin position="236"/>
        <end position="258"/>
    </location>
</feature>
<dbReference type="GO" id="GO:0019367">
    <property type="term" value="P:fatty acid elongation, saturated fatty acid"/>
    <property type="evidence" value="ECO:0007669"/>
    <property type="project" value="TreeGrafter"/>
</dbReference>
<dbReference type="PANTHER" id="PTHR11157">
    <property type="entry name" value="FATTY ACID ACYL TRANSFERASE-RELATED"/>
    <property type="match status" value="1"/>
</dbReference>
<dbReference type="AlphaFoldDB" id="A0A6P8IRE3"/>
<name>A0A6P8IRE3_ACTTE</name>
<keyword evidence="6 10" id="KW-1133">Transmembrane helix</keyword>
<keyword evidence="11" id="KW-1185">Reference proteome</keyword>
<keyword evidence="2 10" id="KW-0444">Lipid biosynthesis</keyword>
<keyword evidence="3 10" id="KW-0808">Transferase</keyword>
<keyword evidence="4 10" id="KW-0812">Transmembrane</keyword>
<evidence type="ECO:0000256" key="6">
    <source>
        <dbReference type="ARBA" id="ARBA00022989"/>
    </source>
</evidence>
<evidence type="ECO:0000256" key="1">
    <source>
        <dbReference type="ARBA" id="ARBA00004141"/>
    </source>
</evidence>
<feature type="transmembrane region" description="Helical" evidence="10">
    <location>
        <begin position="145"/>
        <end position="163"/>
    </location>
</feature>
<dbReference type="OrthoDB" id="434092at2759"/>
<dbReference type="RefSeq" id="XP_031569544.1">
    <property type="nucleotide sequence ID" value="XM_031713684.1"/>
</dbReference>
<dbReference type="GO" id="GO:0030148">
    <property type="term" value="P:sphingolipid biosynthetic process"/>
    <property type="evidence" value="ECO:0007669"/>
    <property type="project" value="TreeGrafter"/>
</dbReference>
<comment type="similarity">
    <text evidence="10">Belongs to the ELO family.</text>
</comment>
<organism evidence="11 12">
    <name type="scientific">Actinia tenebrosa</name>
    <name type="common">Australian red waratah sea anemone</name>
    <dbReference type="NCBI Taxonomy" id="6105"/>
    <lineage>
        <taxon>Eukaryota</taxon>
        <taxon>Metazoa</taxon>
        <taxon>Cnidaria</taxon>
        <taxon>Anthozoa</taxon>
        <taxon>Hexacorallia</taxon>
        <taxon>Actiniaria</taxon>
        <taxon>Actiniidae</taxon>
        <taxon>Actinia</taxon>
    </lineage>
</organism>
<dbReference type="EC" id="2.3.1.199" evidence="10"/>
<dbReference type="GO" id="GO:0009922">
    <property type="term" value="F:fatty acid elongase activity"/>
    <property type="evidence" value="ECO:0007669"/>
    <property type="project" value="UniProtKB-EC"/>
</dbReference>
<dbReference type="PROSITE" id="PS01188">
    <property type="entry name" value="ELO"/>
    <property type="match status" value="1"/>
</dbReference>
<proteinExistence type="inferred from homology"/>
<feature type="transmembrane region" description="Helical" evidence="10">
    <location>
        <begin position="114"/>
        <end position="133"/>
    </location>
</feature>
<gene>
    <name evidence="12 13" type="primary">LOC116304037</name>
</gene>
<evidence type="ECO:0000256" key="4">
    <source>
        <dbReference type="ARBA" id="ARBA00022692"/>
    </source>
</evidence>
<feature type="transmembrane region" description="Helical" evidence="10">
    <location>
        <begin position="169"/>
        <end position="187"/>
    </location>
</feature>
<dbReference type="GO" id="GO:0034626">
    <property type="term" value="P:fatty acid elongation, polyunsaturated fatty acid"/>
    <property type="evidence" value="ECO:0007669"/>
    <property type="project" value="TreeGrafter"/>
</dbReference>
<sequence length="269" mass="32319">MASSQRLSTYYDFVMAVGDPRTHEWPLVATPWPTIFLMAIYLLIVKIGPKYMENRKAWDLREVLVVYNFGLVFLSGYMLYEFIASILSMPDFNLMCERVRYEDDPRQLRLARVIYIYYLSKFVEFFDTFFFILRKKNNQITFLHVYHHATMCLLWWMVCKWIAGGITYFGASFNSFIHIIMYLYYGLSAMGPSVRKYLWWKRYLTKMQLIQFLAVIYTASYALYHDDCGNPRFFLWLQLGYGMTLMILFSHFYMMTYIKKGDEKNKKVQ</sequence>
<dbReference type="GO" id="GO:0005789">
    <property type="term" value="C:endoplasmic reticulum membrane"/>
    <property type="evidence" value="ECO:0007669"/>
    <property type="project" value="TreeGrafter"/>
</dbReference>
<evidence type="ECO:0000313" key="13">
    <source>
        <dbReference type="RefSeq" id="XP_031569545.1"/>
    </source>
</evidence>
<dbReference type="GO" id="GO:0042761">
    <property type="term" value="P:very long-chain fatty acid biosynthetic process"/>
    <property type="evidence" value="ECO:0007669"/>
    <property type="project" value="TreeGrafter"/>
</dbReference>
<evidence type="ECO:0000313" key="11">
    <source>
        <dbReference type="Proteomes" id="UP000515163"/>
    </source>
</evidence>
<accession>A0A6P8IRE3</accession>
<dbReference type="InterPro" id="IPR002076">
    <property type="entry name" value="ELO_fam"/>
</dbReference>
<keyword evidence="8 10" id="KW-0472">Membrane</keyword>